<name>A0A6C0HDS6_9ZZZZ</name>
<organism evidence="1">
    <name type="scientific">viral metagenome</name>
    <dbReference type="NCBI Taxonomy" id="1070528"/>
    <lineage>
        <taxon>unclassified sequences</taxon>
        <taxon>metagenomes</taxon>
        <taxon>organismal metagenomes</taxon>
    </lineage>
</organism>
<sequence length="109" mass="13432">MTDYESAIYITRDYEMPWGFFNFPFETMEKEFMNHFQRYFPESYELIKNNDLDGLFIMELNKPRIEIEKGFIHIVKRNGNHCTRMVFYYNPNKNKPLLSKLQEEWLNKN</sequence>
<dbReference type="AlphaFoldDB" id="A0A6C0HDS6"/>
<reference evidence="1" key="1">
    <citation type="journal article" date="2020" name="Nature">
        <title>Giant virus diversity and host interactions through global metagenomics.</title>
        <authorList>
            <person name="Schulz F."/>
            <person name="Roux S."/>
            <person name="Paez-Espino D."/>
            <person name="Jungbluth S."/>
            <person name="Walsh D.A."/>
            <person name="Denef V.J."/>
            <person name="McMahon K.D."/>
            <person name="Konstantinidis K.T."/>
            <person name="Eloe-Fadrosh E.A."/>
            <person name="Kyrpides N.C."/>
            <person name="Woyke T."/>
        </authorList>
    </citation>
    <scope>NUCLEOTIDE SEQUENCE</scope>
    <source>
        <strain evidence="1">GVMAG-M-3300023179-92</strain>
    </source>
</reference>
<protein>
    <submittedName>
        <fullName evidence="1">Uncharacterized protein</fullName>
    </submittedName>
</protein>
<accession>A0A6C0HDS6</accession>
<evidence type="ECO:0000313" key="1">
    <source>
        <dbReference type="EMBL" id="QHT78781.1"/>
    </source>
</evidence>
<dbReference type="EMBL" id="MN739937">
    <property type="protein sequence ID" value="QHT78781.1"/>
    <property type="molecule type" value="Genomic_DNA"/>
</dbReference>
<proteinExistence type="predicted"/>